<proteinExistence type="predicted"/>
<keyword evidence="1" id="KW-1133">Transmembrane helix</keyword>
<evidence type="ECO:0000313" key="2">
    <source>
        <dbReference type="EMBL" id="QNK02885.1"/>
    </source>
</evidence>
<keyword evidence="3" id="KW-1185">Reference proteome</keyword>
<organism evidence="2 3">
    <name type="scientific">Dyella telluris</name>
    <dbReference type="NCBI Taxonomy" id="2763498"/>
    <lineage>
        <taxon>Bacteria</taxon>
        <taxon>Pseudomonadati</taxon>
        <taxon>Pseudomonadota</taxon>
        <taxon>Gammaproteobacteria</taxon>
        <taxon>Lysobacterales</taxon>
        <taxon>Rhodanobacteraceae</taxon>
        <taxon>Dyella</taxon>
    </lineage>
</organism>
<protein>
    <submittedName>
        <fullName evidence="2">Uncharacterized protein</fullName>
    </submittedName>
</protein>
<name>A0A7G8Q7X7_9GAMM</name>
<feature type="transmembrane region" description="Helical" evidence="1">
    <location>
        <begin position="77"/>
        <end position="99"/>
    </location>
</feature>
<reference evidence="2 3" key="1">
    <citation type="submission" date="2020-08" db="EMBL/GenBank/DDBJ databases">
        <title>Dyella sp. G9 isolated from forest soil.</title>
        <authorList>
            <person name="Fu J."/>
            <person name="Qiu L."/>
        </authorList>
    </citation>
    <scope>NUCLEOTIDE SEQUENCE [LARGE SCALE GENOMIC DNA]</scope>
    <source>
        <strain evidence="2 3">G9</strain>
    </source>
</reference>
<evidence type="ECO:0000313" key="3">
    <source>
        <dbReference type="Proteomes" id="UP000515873"/>
    </source>
</evidence>
<dbReference type="RefSeq" id="WP_187058314.1">
    <property type="nucleotide sequence ID" value="NZ_CP060412.1"/>
</dbReference>
<dbReference type="AlphaFoldDB" id="A0A7G8Q7X7"/>
<dbReference type="EMBL" id="CP060412">
    <property type="protein sequence ID" value="QNK02885.1"/>
    <property type="molecule type" value="Genomic_DNA"/>
</dbReference>
<sequence length="101" mass="10671">MITATHSLRSIANVVLAMAALVMASMVLFSMIAAPQTAPARFGPTDLPTLTFVVALAIVSGVLGWRSWRRRSEGSAAFLLIIHGAACLMLVACLALYVVNL</sequence>
<keyword evidence="1" id="KW-0812">Transmembrane</keyword>
<accession>A0A7G8Q7X7</accession>
<dbReference type="Proteomes" id="UP000515873">
    <property type="component" value="Chromosome"/>
</dbReference>
<evidence type="ECO:0000256" key="1">
    <source>
        <dbReference type="SAM" id="Phobius"/>
    </source>
</evidence>
<feature type="transmembrane region" description="Helical" evidence="1">
    <location>
        <begin position="47"/>
        <end position="65"/>
    </location>
</feature>
<gene>
    <name evidence="2" type="ORF">H8F01_07130</name>
</gene>
<dbReference type="KEGG" id="dtl:H8F01_07130"/>
<feature type="transmembrane region" description="Helical" evidence="1">
    <location>
        <begin position="12"/>
        <end position="35"/>
    </location>
</feature>
<keyword evidence="1" id="KW-0472">Membrane</keyword>